<name>A0ABU0MPJ5_9PROT</name>
<dbReference type="RefSeq" id="WP_209985928.1">
    <property type="nucleotide sequence ID" value="NZ_JAGINO010000017.1"/>
</dbReference>
<sequence>MPRAVTDIATAAGALSSPWWLDLIHYGYQGSMAAGGALLLGLRLAVAYREWRAKS</sequence>
<gene>
    <name evidence="2" type="ORF">QO018_004269</name>
</gene>
<proteinExistence type="predicted"/>
<keyword evidence="3" id="KW-1185">Reference proteome</keyword>
<keyword evidence="1" id="KW-0812">Transmembrane</keyword>
<keyword evidence="1" id="KW-1133">Transmembrane helix</keyword>
<dbReference type="EMBL" id="JAUSVU010000017">
    <property type="protein sequence ID" value="MDQ0535391.1"/>
    <property type="molecule type" value="Genomic_DNA"/>
</dbReference>
<evidence type="ECO:0000313" key="3">
    <source>
        <dbReference type="Proteomes" id="UP001244552"/>
    </source>
</evidence>
<dbReference type="Proteomes" id="UP001244552">
    <property type="component" value="Unassembled WGS sequence"/>
</dbReference>
<evidence type="ECO:0000256" key="1">
    <source>
        <dbReference type="SAM" id="Phobius"/>
    </source>
</evidence>
<keyword evidence="1" id="KW-0472">Membrane</keyword>
<reference evidence="2 3" key="1">
    <citation type="submission" date="2023-07" db="EMBL/GenBank/DDBJ databases">
        <title>Genomic Encyclopedia of Type Strains, Phase IV (KMG-IV): sequencing the most valuable type-strain genomes for metagenomic binning, comparative biology and taxonomic classification.</title>
        <authorList>
            <person name="Goeker M."/>
        </authorList>
    </citation>
    <scope>NUCLEOTIDE SEQUENCE [LARGE SCALE GENOMIC DNA]</scope>
    <source>
        <strain evidence="2 3">DSM 19922</strain>
    </source>
</reference>
<evidence type="ECO:0000313" key="2">
    <source>
        <dbReference type="EMBL" id="MDQ0535391.1"/>
    </source>
</evidence>
<feature type="transmembrane region" description="Helical" evidence="1">
    <location>
        <begin position="26"/>
        <end position="46"/>
    </location>
</feature>
<organism evidence="2 3">
    <name type="scientific">Azospirillum picis</name>
    <dbReference type="NCBI Taxonomy" id="488438"/>
    <lineage>
        <taxon>Bacteria</taxon>
        <taxon>Pseudomonadati</taxon>
        <taxon>Pseudomonadota</taxon>
        <taxon>Alphaproteobacteria</taxon>
        <taxon>Rhodospirillales</taxon>
        <taxon>Azospirillaceae</taxon>
        <taxon>Azospirillum</taxon>
    </lineage>
</organism>
<protein>
    <submittedName>
        <fullName evidence="2">Uncharacterized protein</fullName>
    </submittedName>
</protein>
<comment type="caution">
    <text evidence="2">The sequence shown here is derived from an EMBL/GenBank/DDBJ whole genome shotgun (WGS) entry which is preliminary data.</text>
</comment>
<accession>A0ABU0MPJ5</accession>